<evidence type="ECO:0000313" key="5">
    <source>
        <dbReference type="EMBL" id="MPQ42710.1"/>
    </source>
</evidence>
<dbReference type="AlphaFoldDB" id="A0A6I1MHU1"/>
<dbReference type="GO" id="GO:0016740">
    <property type="term" value="F:transferase activity"/>
    <property type="evidence" value="ECO:0007669"/>
    <property type="project" value="UniProtKB-KW"/>
</dbReference>
<dbReference type="InterPro" id="IPR013785">
    <property type="entry name" value="Aldolase_TIM"/>
</dbReference>
<evidence type="ECO:0000256" key="2">
    <source>
        <dbReference type="ARBA" id="ARBA00022490"/>
    </source>
</evidence>
<keyword evidence="6" id="KW-1185">Reference proteome</keyword>
<comment type="caution">
    <text evidence="5">The sequence shown here is derived from an EMBL/GenBank/DDBJ whole genome shotgun (WGS) entry which is preliminary data.</text>
</comment>
<evidence type="ECO:0000256" key="3">
    <source>
        <dbReference type="ARBA" id="ARBA00022679"/>
    </source>
</evidence>
<evidence type="ECO:0000256" key="4">
    <source>
        <dbReference type="ARBA" id="ARBA00023270"/>
    </source>
</evidence>
<dbReference type="InterPro" id="IPR018225">
    <property type="entry name" value="Transaldolase_AS"/>
</dbReference>
<dbReference type="InterPro" id="IPR033919">
    <property type="entry name" value="TSA/FSA_arc/bac"/>
</dbReference>
<sequence>MKFIIDDANIESIKEIYEYFSVDGVTTNPTILWKVSKNPFKVLKEIREFIGKDAELHVQVISKRAEDMIDEANHILNELGNNTFIKIPVTKEGVKAIKLLKSKSINITATAVYNSMQGYLAAKAGADYIAPYINRIDNLGFDGIKVAKEIHDILKINGFNCEVLGASFKNSKQVLELAKYGVGAATIGSQVIEGLLKIDAVNCAVETFTNDFENLCGKNKTMKNI</sequence>
<reference evidence="5 6" key="1">
    <citation type="submission" date="2019-10" db="EMBL/GenBank/DDBJ databases">
        <title>The Genome Sequence of Clostridium tarantellae Isolated from Fish Brain.</title>
        <authorList>
            <person name="Bano L."/>
            <person name="Kiel M."/>
            <person name="Sales G."/>
            <person name="Doxey A.C."/>
            <person name="Mansfield M.J."/>
            <person name="Schiavone M."/>
            <person name="Rossetto O."/>
            <person name="Pirazzini M."/>
            <person name="Dobrindt U."/>
            <person name="Montecucco C."/>
        </authorList>
    </citation>
    <scope>NUCLEOTIDE SEQUENCE [LARGE SCALE GENOMIC DNA]</scope>
    <source>
        <strain evidence="5 6">DSM 3997</strain>
    </source>
</reference>
<dbReference type="OrthoDB" id="9807051at2"/>
<gene>
    <name evidence="5" type="ORF">GBZ86_02945</name>
</gene>
<accession>A0A6I1MHU1</accession>
<proteinExistence type="predicted"/>
<dbReference type="GO" id="GO:0016832">
    <property type="term" value="F:aldehyde-lyase activity"/>
    <property type="evidence" value="ECO:0007669"/>
    <property type="project" value="InterPro"/>
</dbReference>
<dbReference type="NCBIfam" id="NF009299">
    <property type="entry name" value="PRK12656.1"/>
    <property type="match status" value="1"/>
</dbReference>
<dbReference type="EMBL" id="WHJC01000018">
    <property type="protein sequence ID" value="MPQ42710.1"/>
    <property type="molecule type" value="Genomic_DNA"/>
</dbReference>
<dbReference type="InterPro" id="IPR001585">
    <property type="entry name" value="TAL/FSA"/>
</dbReference>
<keyword evidence="3" id="KW-0808">Transferase</keyword>
<name>A0A6I1MHU1_9CLOT</name>
<dbReference type="Gene3D" id="3.20.20.70">
    <property type="entry name" value="Aldolase class I"/>
    <property type="match status" value="1"/>
</dbReference>
<dbReference type="PROSITE" id="PS01054">
    <property type="entry name" value="TRANSALDOLASE_1"/>
    <property type="match status" value="1"/>
</dbReference>
<dbReference type="PANTHER" id="PTHR10683:SF36">
    <property type="entry name" value="TRANSALDOLASE"/>
    <property type="match status" value="1"/>
</dbReference>
<evidence type="ECO:0000313" key="6">
    <source>
        <dbReference type="Proteomes" id="UP000430345"/>
    </source>
</evidence>
<dbReference type="RefSeq" id="WP_152887579.1">
    <property type="nucleotide sequence ID" value="NZ_WHJC01000018.1"/>
</dbReference>
<dbReference type="PANTHER" id="PTHR10683">
    <property type="entry name" value="TRANSALDOLASE"/>
    <property type="match status" value="1"/>
</dbReference>
<comment type="subcellular location">
    <subcellularLocation>
        <location evidence="1">Cytoplasm</location>
    </subcellularLocation>
</comment>
<keyword evidence="2" id="KW-0963">Cytoplasm</keyword>
<evidence type="ECO:0000256" key="1">
    <source>
        <dbReference type="ARBA" id="ARBA00004496"/>
    </source>
</evidence>
<keyword evidence="4" id="KW-0704">Schiff base</keyword>
<protein>
    <submittedName>
        <fullName evidence="5">Fructose-6-phosphate aldolase</fullName>
    </submittedName>
</protein>
<dbReference type="Proteomes" id="UP000430345">
    <property type="component" value="Unassembled WGS sequence"/>
</dbReference>
<dbReference type="CDD" id="cd00956">
    <property type="entry name" value="Transaldolase_FSA"/>
    <property type="match status" value="1"/>
</dbReference>
<dbReference type="Pfam" id="PF00923">
    <property type="entry name" value="TAL_FSA"/>
    <property type="match status" value="1"/>
</dbReference>
<organism evidence="5 6">
    <name type="scientific">Clostridium tarantellae</name>
    <dbReference type="NCBI Taxonomy" id="39493"/>
    <lineage>
        <taxon>Bacteria</taxon>
        <taxon>Bacillati</taxon>
        <taxon>Bacillota</taxon>
        <taxon>Clostridia</taxon>
        <taxon>Eubacteriales</taxon>
        <taxon>Clostridiaceae</taxon>
        <taxon>Clostridium</taxon>
    </lineage>
</organism>
<dbReference type="GO" id="GO:0005975">
    <property type="term" value="P:carbohydrate metabolic process"/>
    <property type="evidence" value="ECO:0007669"/>
    <property type="project" value="InterPro"/>
</dbReference>
<dbReference type="FunFam" id="3.20.20.70:FF:000018">
    <property type="entry name" value="Probable transaldolase"/>
    <property type="match status" value="1"/>
</dbReference>
<dbReference type="GO" id="GO:0005737">
    <property type="term" value="C:cytoplasm"/>
    <property type="evidence" value="ECO:0007669"/>
    <property type="project" value="UniProtKB-SubCell"/>
</dbReference>
<dbReference type="SUPFAM" id="SSF51569">
    <property type="entry name" value="Aldolase"/>
    <property type="match status" value="1"/>
</dbReference>